<dbReference type="Pfam" id="PF00672">
    <property type="entry name" value="HAMP"/>
    <property type="match status" value="1"/>
</dbReference>
<feature type="coiled-coil region" evidence="12">
    <location>
        <begin position="126"/>
        <end position="153"/>
    </location>
</feature>
<feature type="transmembrane region" description="Helical" evidence="13">
    <location>
        <begin position="56"/>
        <end position="79"/>
    </location>
</feature>
<evidence type="ECO:0000256" key="13">
    <source>
        <dbReference type="SAM" id="Phobius"/>
    </source>
</evidence>
<keyword evidence="4" id="KW-0145">Chemotaxis</keyword>
<dbReference type="OrthoDB" id="9806477at2"/>
<accession>A0A4Q1HN76</accession>
<dbReference type="EMBL" id="PYAL01000001">
    <property type="protein sequence ID" value="RXN92462.1"/>
    <property type="molecule type" value="Genomic_DNA"/>
</dbReference>
<feature type="domain" description="HAMP" evidence="15">
    <location>
        <begin position="262"/>
        <end position="314"/>
    </location>
</feature>
<keyword evidence="12" id="KW-0175">Coiled coil</keyword>
<keyword evidence="17" id="KW-1185">Reference proteome</keyword>
<comment type="caution">
    <text evidence="16">The sequence shown here is derived from an EMBL/GenBank/DDBJ whole genome shotgun (WGS) entry which is preliminary data.</text>
</comment>
<dbReference type="GO" id="GO:0005886">
    <property type="term" value="C:plasma membrane"/>
    <property type="evidence" value="ECO:0007669"/>
    <property type="project" value="UniProtKB-SubCell"/>
</dbReference>
<protein>
    <submittedName>
        <fullName evidence="16">Methyl-accepting chemotaxis protein</fullName>
    </submittedName>
</protein>
<evidence type="ECO:0000256" key="9">
    <source>
        <dbReference type="ARBA" id="ARBA00023224"/>
    </source>
</evidence>
<comment type="similarity">
    <text evidence="10">Belongs to the methyl-accepting chemotaxis (MCP) protein family.</text>
</comment>
<keyword evidence="9 11" id="KW-0807">Transducer</keyword>
<dbReference type="PANTHER" id="PTHR43531">
    <property type="entry name" value="PROTEIN ICFG"/>
    <property type="match status" value="1"/>
</dbReference>
<evidence type="ECO:0000256" key="11">
    <source>
        <dbReference type="PROSITE-ProRule" id="PRU00284"/>
    </source>
</evidence>
<evidence type="ECO:0000259" key="14">
    <source>
        <dbReference type="PROSITE" id="PS50111"/>
    </source>
</evidence>
<evidence type="ECO:0000256" key="10">
    <source>
        <dbReference type="ARBA" id="ARBA00029447"/>
    </source>
</evidence>
<keyword evidence="8 13" id="KW-0472">Membrane</keyword>
<keyword evidence="2" id="KW-1003">Cell membrane</keyword>
<keyword evidence="7 13" id="KW-1133">Transmembrane helix</keyword>
<proteinExistence type="inferred from homology"/>
<evidence type="ECO:0000256" key="4">
    <source>
        <dbReference type="ARBA" id="ARBA00022500"/>
    </source>
</evidence>
<dbReference type="CDD" id="cd06225">
    <property type="entry name" value="HAMP"/>
    <property type="match status" value="1"/>
</dbReference>
<evidence type="ECO:0000313" key="17">
    <source>
        <dbReference type="Proteomes" id="UP000290849"/>
    </source>
</evidence>
<dbReference type="PANTHER" id="PTHR43531:SF7">
    <property type="entry name" value="AEROTAXIS RECEPTOR"/>
    <property type="match status" value="1"/>
</dbReference>
<dbReference type="GO" id="GO:0007165">
    <property type="term" value="P:signal transduction"/>
    <property type="evidence" value="ECO:0007669"/>
    <property type="project" value="UniProtKB-KW"/>
</dbReference>
<keyword evidence="6 13" id="KW-0812">Transmembrane</keyword>
<dbReference type="InterPro" id="IPR004090">
    <property type="entry name" value="Chemotax_Me-accpt_rcpt"/>
</dbReference>
<reference evidence="16 17" key="1">
    <citation type="journal article" date="2017" name="Int. J. Syst. Evol. Microbiol.">
        <title>Achromobacter aloeverae sp. nov., isolated from the root of Aloe vera (L.) Burm.f.</title>
        <authorList>
            <person name="Kuncharoen N."/>
            <person name="Muramatsu Y."/>
            <person name="Shibata C."/>
            <person name="Kamakura Y."/>
            <person name="Nakagawa Y."/>
            <person name="Tanasupawat S."/>
        </authorList>
    </citation>
    <scope>NUCLEOTIDE SEQUENCE [LARGE SCALE GENOMIC DNA]</scope>
    <source>
        <strain evidence="16 17">AVA-1</strain>
    </source>
</reference>
<dbReference type="CDD" id="cd11386">
    <property type="entry name" value="MCP_signal"/>
    <property type="match status" value="1"/>
</dbReference>
<evidence type="ECO:0000256" key="12">
    <source>
        <dbReference type="SAM" id="Coils"/>
    </source>
</evidence>
<dbReference type="Proteomes" id="UP000290849">
    <property type="component" value="Unassembled WGS sequence"/>
</dbReference>
<dbReference type="InterPro" id="IPR051310">
    <property type="entry name" value="MCP_chemotaxis"/>
</dbReference>
<dbReference type="SUPFAM" id="SSF58104">
    <property type="entry name" value="Methyl-accepting chemotaxis protein (MCP) signaling domain"/>
    <property type="match status" value="1"/>
</dbReference>
<dbReference type="FunFam" id="1.10.287.950:FF:000001">
    <property type="entry name" value="Methyl-accepting chemotaxis sensory transducer"/>
    <property type="match status" value="1"/>
</dbReference>
<dbReference type="GO" id="GO:0004888">
    <property type="term" value="F:transmembrane signaling receptor activity"/>
    <property type="evidence" value="ECO:0007669"/>
    <property type="project" value="InterPro"/>
</dbReference>
<evidence type="ECO:0000256" key="5">
    <source>
        <dbReference type="ARBA" id="ARBA00022519"/>
    </source>
</evidence>
<sequence length="603" mass="63568">MAHGTPLNRAPAMRLRKRITLCQGIAKYCRDNVPRVFPSRDVAMFPMQNRLRINTALSAALVLFVLLFAVAGAGAILMLRDTRAWVETLGRDHIERSGDLNNLGTAVFQARAALTDAKTYMEGGRMEDRDREVAQAEKLLDQARQAFARLRDAPYTDADSAPLYKAVLKTYTDLSDGCLMPMIKAIRGWNGIEVNRLSDQVLGPASTAFVKAEGTFQAYARQRGAEAVAAVAESQNTAIYAALAMALATVALAIGIRIFFHRAMLDPLGRAGEHFDRIANGDLTQSVRAGGSNEIGVLYTAMRRMQDGLTGAVSSVRGGVEAMHAGVHDIAQACSDMSDRSAGQAAALQEAAASMSELADTVHVTSENAAQASQQSEQAADLAQRGGAAVQAVVDAMRDISTSARRIAEIVGVVDGIAFQTNILALNAAVEAARAGEQGRGFAVVAGEVRGLAQRSSVAAREIRDLIQESSARVDAGVRQVGVAGQTVRDMQEAAHRVSGIVREISGAAAAQAQGVQVVNEAVGRIELTTQETAALVQDTATSAAALRAQAEQLREAVAVFRIAEGEGRGAGIMLEPARDTETAESPRQARAGTGVVAGLVAA</sequence>
<dbReference type="InterPro" id="IPR004089">
    <property type="entry name" value="MCPsignal_dom"/>
</dbReference>
<organism evidence="16 17">
    <name type="scientific">Achromobacter aloeverae</name>
    <dbReference type="NCBI Taxonomy" id="1750518"/>
    <lineage>
        <taxon>Bacteria</taxon>
        <taxon>Pseudomonadati</taxon>
        <taxon>Pseudomonadota</taxon>
        <taxon>Betaproteobacteria</taxon>
        <taxon>Burkholderiales</taxon>
        <taxon>Alcaligenaceae</taxon>
        <taxon>Achromobacter</taxon>
    </lineage>
</organism>
<evidence type="ECO:0000256" key="1">
    <source>
        <dbReference type="ARBA" id="ARBA00004429"/>
    </source>
</evidence>
<evidence type="ECO:0000313" key="16">
    <source>
        <dbReference type="EMBL" id="RXN92462.1"/>
    </source>
</evidence>
<keyword evidence="3" id="KW-0488">Methylation</keyword>
<dbReference type="InterPro" id="IPR003660">
    <property type="entry name" value="HAMP_dom"/>
</dbReference>
<dbReference type="SMART" id="SM00304">
    <property type="entry name" value="HAMP"/>
    <property type="match status" value="1"/>
</dbReference>
<dbReference type="InterPro" id="IPR035440">
    <property type="entry name" value="4HB_MCP_dom_sf"/>
</dbReference>
<evidence type="ECO:0000256" key="2">
    <source>
        <dbReference type="ARBA" id="ARBA00022475"/>
    </source>
</evidence>
<dbReference type="PROSITE" id="PS50111">
    <property type="entry name" value="CHEMOTAXIS_TRANSDUC_2"/>
    <property type="match status" value="1"/>
</dbReference>
<evidence type="ECO:0000256" key="3">
    <source>
        <dbReference type="ARBA" id="ARBA00022481"/>
    </source>
</evidence>
<feature type="transmembrane region" description="Helical" evidence="13">
    <location>
        <begin position="238"/>
        <end position="260"/>
    </location>
</feature>
<evidence type="ECO:0000259" key="15">
    <source>
        <dbReference type="PROSITE" id="PS50885"/>
    </source>
</evidence>
<dbReference type="Gene3D" id="1.20.120.30">
    <property type="entry name" value="Aspartate receptor, ligand-binding domain"/>
    <property type="match status" value="1"/>
</dbReference>
<feature type="domain" description="Methyl-accepting transducer" evidence="14">
    <location>
        <begin position="319"/>
        <end position="548"/>
    </location>
</feature>
<evidence type="ECO:0000256" key="6">
    <source>
        <dbReference type="ARBA" id="ARBA00022692"/>
    </source>
</evidence>
<evidence type="ECO:0000256" key="8">
    <source>
        <dbReference type="ARBA" id="ARBA00023136"/>
    </source>
</evidence>
<dbReference type="AlphaFoldDB" id="A0A4Q1HN76"/>
<dbReference type="Gene3D" id="1.10.287.950">
    <property type="entry name" value="Methyl-accepting chemotaxis protein"/>
    <property type="match status" value="1"/>
</dbReference>
<comment type="subcellular location">
    <subcellularLocation>
        <location evidence="1">Cell inner membrane</location>
        <topology evidence="1">Multi-pass membrane protein</topology>
    </subcellularLocation>
</comment>
<name>A0A4Q1HN76_9BURK</name>
<gene>
    <name evidence="16" type="ORF">C7R54_01505</name>
</gene>
<dbReference type="Pfam" id="PF00015">
    <property type="entry name" value="MCPsignal"/>
    <property type="match status" value="1"/>
</dbReference>
<evidence type="ECO:0000256" key="7">
    <source>
        <dbReference type="ARBA" id="ARBA00022989"/>
    </source>
</evidence>
<dbReference type="InterPro" id="IPR003122">
    <property type="entry name" value="Tar_rcpt_lig-bd"/>
</dbReference>
<dbReference type="GO" id="GO:0006935">
    <property type="term" value="P:chemotaxis"/>
    <property type="evidence" value="ECO:0007669"/>
    <property type="project" value="UniProtKB-KW"/>
</dbReference>
<dbReference type="PRINTS" id="PR00260">
    <property type="entry name" value="CHEMTRNSDUCR"/>
</dbReference>
<keyword evidence="5" id="KW-0997">Cell inner membrane</keyword>
<dbReference type="SMART" id="SM00283">
    <property type="entry name" value="MA"/>
    <property type="match status" value="1"/>
</dbReference>
<dbReference type="Pfam" id="PF02203">
    <property type="entry name" value="TarH"/>
    <property type="match status" value="1"/>
</dbReference>
<dbReference type="PROSITE" id="PS50885">
    <property type="entry name" value="HAMP"/>
    <property type="match status" value="1"/>
</dbReference>
<dbReference type="SUPFAM" id="SSF47170">
    <property type="entry name" value="Aspartate receptor, ligand-binding domain"/>
    <property type="match status" value="1"/>
</dbReference>